<comment type="caution">
    <text evidence="2">The sequence shown here is derived from an EMBL/GenBank/DDBJ whole genome shotgun (WGS) entry which is preliminary data.</text>
</comment>
<evidence type="ECO:0000313" key="3">
    <source>
        <dbReference type="Proteomes" id="UP000230137"/>
    </source>
</evidence>
<feature type="transmembrane region" description="Helical" evidence="1">
    <location>
        <begin position="457"/>
        <end position="476"/>
    </location>
</feature>
<name>A0A2M7W3P4_9BACT</name>
<proteinExistence type="predicted"/>
<feature type="transmembrane region" description="Helical" evidence="1">
    <location>
        <begin position="135"/>
        <end position="157"/>
    </location>
</feature>
<keyword evidence="1" id="KW-0472">Membrane</keyword>
<reference evidence="3" key="1">
    <citation type="submission" date="2017-09" db="EMBL/GenBank/DDBJ databases">
        <title>Depth-based differentiation of microbial function through sediment-hosted aquifers and enrichment of novel symbionts in the deep terrestrial subsurface.</title>
        <authorList>
            <person name="Probst A.J."/>
            <person name="Ladd B."/>
            <person name="Jarett J.K."/>
            <person name="Geller-Mcgrath D.E."/>
            <person name="Sieber C.M.K."/>
            <person name="Emerson J.B."/>
            <person name="Anantharaman K."/>
            <person name="Thomas B.C."/>
            <person name="Malmstrom R."/>
            <person name="Stieglmeier M."/>
            <person name="Klingl A."/>
            <person name="Woyke T."/>
            <person name="Ryan C.M."/>
            <person name="Banfield J.F."/>
        </authorList>
    </citation>
    <scope>NUCLEOTIDE SEQUENCE [LARGE SCALE GENOMIC DNA]</scope>
</reference>
<feature type="transmembrane region" description="Helical" evidence="1">
    <location>
        <begin position="488"/>
        <end position="508"/>
    </location>
</feature>
<feature type="transmembrane region" description="Helical" evidence="1">
    <location>
        <begin position="62"/>
        <end position="80"/>
    </location>
</feature>
<accession>A0A2M7W3P4</accession>
<feature type="transmembrane region" description="Helical" evidence="1">
    <location>
        <begin position="7"/>
        <end position="25"/>
    </location>
</feature>
<dbReference type="Proteomes" id="UP000230137">
    <property type="component" value="Unassembled WGS sequence"/>
</dbReference>
<feature type="transmembrane region" description="Helical" evidence="1">
    <location>
        <begin position="332"/>
        <end position="348"/>
    </location>
</feature>
<feature type="transmembrane region" description="Helical" evidence="1">
    <location>
        <begin position="294"/>
        <end position="320"/>
    </location>
</feature>
<feature type="transmembrane region" description="Helical" evidence="1">
    <location>
        <begin position="267"/>
        <end position="282"/>
    </location>
</feature>
<feature type="transmembrane region" description="Helical" evidence="1">
    <location>
        <begin position="92"/>
        <end position="114"/>
    </location>
</feature>
<feature type="transmembrane region" description="Helical" evidence="1">
    <location>
        <begin position="394"/>
        <end position="416"/>
    </location>
</feature>
<keyword evidence="1" id="KW-1133">Transmembrane helix</keyword>
<sequence length="702" mass="80779">MVYFSLNIWVSFLFVLGLLIEQHGFPYLRTMVSLLIIFFLTGFSISTVIFPKHNELSKIERVVLSFGLSIVALPFFIYLTDKFNILPINEKSIILQSFLLIWLPVVINLIRFRKNIVITPLKLKTIKKYIATNKLFVWILLLYFLVLFVPTLLYKYIPSADPYVFLIGTERIIQMGDYSLASIFSNIYNYRTFFTNLTAAIALLGNVDPYYIFKYLLVLLPAIIVVPFYYLAKRISNNKNVIFVTTVSALAVPTFIIDSWIVRPQTILFLMPIILLLYGLSLEKKSLKLLVTTILISILLVKYHEVSLIFLIIGLILVLFLLKENIKKNKLGAFYLSILIIMAIYPYIREFGYFDVIVDAFVNLKKNLIFRLWFLSGYKNVDGAYISMDAVGAIKYYLVGIGPFFIALTVLGFLSIKKTSIVIIKPVLIPYFISALVFFTIAEVFPRLGLGFLPERALPFLMLSIIPFTPNILFIITKKWRGLNKNNFFLFTITVGLAISFIITYNIVATHQGWSSTKEVEAALWIKSNLPEKSIIVTQPANYPMVAYYAESYQAIAPKFLFDPNISSVEKYNLTKEVAKTAYPQGLLEFIKNNLTDKIKKCLQTKLLTAENNDNSYLTRNCDESSLSDNLKKIKKVEGLNLKIPENTYILYSHDKFIYRYAISKEWQESNFYEGDLSGFDDTTYFQKIYDNGPVKIWKVLN</sequence>
<feature type="transmembrane region" description="Helical" evidence="1">
    <location>
        <begin position="241"/>
        <end position="261"/>
    </location>
</feature>
<dbReference type="EMBL" id="PFQF01000034">
    <property type="protein sequence ID" value="PJA20189.1"/>
    <property type="molecule type" value="Genomic_DNA"/>
</dbReference>
<keyword evidence="1" id="KW-0812">Transmembrane</keyword>
<feature type="transmembrane region" description="Helical" evidence="1">
    <location>
        <begin position="428"/>
        <end position="445"/>
    </location>
</feature>
<dbReference type="AlphaFoldDB" id="A0A2M7W3P4"/>
<protein>
    <submittedName>
        <fullName evidence="2">Uncharacterized protein</fullName>
    </submittedName>
</protein>
<feature type="transmembrane region" description="Helical" evidence="1">
    <location>
        <begin position="212"/>
        <end position="232"/>
    </location>
</feature>
<feature type="transmembrane region" description="Helical" evidence="1">
    <location>
        <begin position="31"/>
        <end position="50"/>
    </location>
</feature>
<evidence type="ECO:0000313" key="2">
    <source>
        <dbReference type="EMBL" id="PJA20189.1"/>
    </source>
</evidence>
<gene>
    <name evidence="2" type="ORF">COX60_02420</name>
</gene>
<organism evidence="2 3">
    <name type="scientific">Candidatus Berkelbacteria bacterium CG_4_10_14_0_2_um_filter_35_9_33_12</name>
    <dbReference type="NCBI Taxonomy" id="1974499"/>
    <lineage>
        <taxon>Bacteria</taxon>
        <taxon>Candidatus Berkelbacteria</taxon>
    </lineage>
</organism>
<evidence type="ECO:0000256" key="1">
    <source>
        <dbReference type="SAM" id="Phobius"/>
    </source>
</evidence>